<dbReference type="InterPro" id="IPR051599">
    <property type="entry name" value="Cell_Envelope_Assoc"/>
</dbReference>
<dbReference type="Pfam" id="PF02698">
    <property type="entry name" value="DUF218"/>
    <property type="match status" value="1"/>
</dbReference>
<dbReference type="RefSeq" id="WP_184053884.1">
    <property type="nucleotide sequence ID" value="NZ_JACIJK010000001.1"/>
</dbReference>
<organism evidence="2 3">
    <name type="scientific">Sphingomonas aerophila</name>
    <dbReference type="NCBI Taxonomy" id="1344948"/>
    <lineage>
        <taxon>Bacteria</taxon>
        <taxon>Pseudomonadati</taxon>
        <taxon>Pseudomonadota</taxon>
        <taxon>Alphaproteobacteria</taxon>
        <taxon>Sphingomonadales</taxon>
        <taxon>Sphingomonadaceae</taxon>
        <taxon>Sphingomonas</taxon>
    </lineage>
</organism>
<dbReference type="Gene3D" id="3.40.50.620">
    <property type="entry name" value="HUPs"/>
    <property type="match status" value="1"/>
</dbReference>
<dbReference type="CDD" id="cd06259">
    <property type="entry name" value="YdcF-like"/>
    <property type="match status" value="1"/>
</dbReference>
<protein>
    <submittedName>
        <fullName evidence="2">Uncharacterized SAM-binding protein YcdF (DUF218 family)</fullName>
    </submittedName>
</protein>
<dbReference type="InterPro" id="IPR003848">
    <property type="entry name" value="DUF218"/>
</dbReference>
<dbReference type="Proteomes" id="UP000546200">
    <property type="component" value="Unassembled WGS sequence"/>
</dbReference>
<reference evidence="2 3" key="1">
    <citation type="submission" date="2020-08" db="EMBL/GenBank/DDBJ databases">
        <title>Genomic Encyclopedia of Type Strains, Phase IV (KMG-IV): sequencing the most valuable type-strain genomes for metagenomic binning, comparative biology and taxonomic classification.</title>
        <authorList>
            <person name="Goeker M."/>
        </authorList>
    </citation>
    <scope>NUCLEOTIDE SEQUENCE [LARGE SCALE GENOMIC DNA]</scope>
    <source>
        <strain evidence="2 3">DSM 100044</strain>
    </source>
</reference>
<evidence type="ECO:0000313" key="2">
    <source>
        <dbReference type="EMBL" id="MBB5713513.1"/>
    </source>
</evidence>
<comment type="caution">
    <text evidence="2">The sequence shown here is derived from an EMBL/GenBank/DDBJ whole genome shotgun (WGS) entry which is preliminary data.</text>
</comment>
<accession>A0A7W9EUI9</accession>
<evidence type="ECO:0000259" key="1">
    <source>
        <dbReference type="Pfam" id="PF02698"/>
    </source>
</evidence>
<sequence>MFGAAVRPDGSASPTLARRVGYAAALAERDPAIDLFCSGGVGRYPPAEAEVMGRMLSHAVAADRVILDTASRDTLETVRRAAALVRRAGYAECFACTDPYHQPRVRMLFALYGIRCRPVAFPKRGSRRLRRRMRLREAAAIPYDLFAGLGARWRDWRRPS</sequence>
<keyword evidence="3" id="KW-1185">Reference proteome</keyword>
<dbReference type="AlphaFoldDB" id="A0A7W9EUI9"/>
<dbReference type="PANTHER" id="PTHR30336:SF20">
    <property type="entry name" value="DUF218 DOMAIN-CONTAINING PROTEIN"/>
    <property type="match status" value="1"/>
</dbReference>
<dbReference type="GO" id="GO:0005886">
    <property type="term" value="C:plasma membrane"/>
    <property type="evidence" value="ECO:0007669"/>
    <property type="project" value="TreeGrafter"/>
</dbReference>
<dbReference type="PANTHER" id="PTHR30336">
    <property type="entry name" value="INNER MEMBRANE PROTEIN, PROBABLE PERMEASE"/>
    <property type="match status" value="1"/>
</dbReference>
<name>A0A7W9EUI9_9SPHN</name>
<proteinExistence type="predicted"/>
<gene>
    <name evidence="2" type="ORF">FHS94_000332</name>
</gene>
<dbReference type="EMBL" id="JACIJK010000001">
    <property type="protein sequence ID" value="MBB5713513.1"/>
    <property type="molecule type" value="Genomic_DNA"/>
</dbReference>
<feature type="domain" description="DUF218" evidence="1">
    <location>
        <begin position="11"/>
        <end position="123"/>
    </location>
</feature>
<dbReference type="InterPro" id="IPR014729">
    <property type="entry name" value="Rossmann-like_a/b/a_fold"/>
</dbReference>
<evidence type="ECO:0000313" key="3">
    <source>
        <dbReference type="Proteomes" id="UP000546200"/>
    </source>
</evidence>